<dbReference type="InterPro" id="IPR018540">
    <property type="entry name" value="Spo0E-like"/>
</dbReference>
<proteinExistence type="predicted"/>
<dbReference type="Pfam" id="PF09388">
    <property type="entry name" value="SpoOE-like"/>
    <property type="match status" value="1"/>
</dbReference>
<name>A0A2W1NAX3_PAEXE</name>
<keyword evidence="2" id="KW-1185">Reference proteome</keyword>
<dbReference type="RefSeq" id="WP_089200461.1">
    <property type="nucleotide sequence ID" value="NZ_NHRJ02000007.1"/>
</dbReference>
<dbReference type="GO" id="GO:0046983">
    <property type="term" value="F:protein dimerization activity"/>
    <property type="evidence" value="ECO:0007669"/>
    <property type="project" value="InterPro"/>
</dbReference>
<reference evidence="1" key="1">
    <citation type="submission" date="2018-06" db="EMBL/GenBank/DDBJ databases">
        <title>Paenibacillus xerothermodurans sp. nov. an extremely dry heat resistant spore forming bacterium isolated from the soil of Cape Canaveral, Florida.</title>
        <authorList>
            <person name="Seuylemezian A."/>
            <person name="Kaur N."/>
            <person name="Patil P."/>
            <person name="Patil P."/>
            <person name="Mayilraj S."/>
            <person name="Vaishampayan P."/>
        </authorList>
    </citation>
    <scope>NUCLEOTIDE SEQUENCE [LARGE SCALE GENOMIC DNA]</scope>
    <source>
        <strain evidence="1">ATCC 27380</strain>
    </source>
</reference>
<accession>A0A2W1NAX3</accession>
<dbReference type="AlphaFoldDB" id="A0A2W1NAX3"/>
<sequence length="88" mass="10639">MAFPQYEYRNSLSVNWVRENDSRPKWIFRKNKKSSVVLSLDEEIYQLRCRLEQLVLEQRSLTSPEVVEISMMLDQKINEYINQTRGNR</sequence>
<evidence type="ECO:0000313" key="1">
    <source>
        <dbReference type="EMBL" id="PZE20381.1"/>
    </source>
</evidence>
<gene>
    <name evidence="1" type="ORF">CBW46_013145</name>
</gene>
<dbReference type="Proteomes" id="UP000214746">
    <property type="component" value="Unassembled WGS sequence"/>
</dbReference>
<dbReference type="InterPro" id="IPR036638">
    <property type="entry name" value="HLH_DNA-bd_sf"/>
</dbReference>
<evidence type="ECO:0000313" key="2">
    <source>
        <dbReference type="Proteomes" id="UP000214746"/>
    </source>
</evidence>
<dbReference type="InterPro" id="IPR037208">
    <property type="entry name" value="Spo0E-like_sf"/>
</dbReference>
<dbReference type="EMBL" id="NHRJ02000007">
    <property type="protein sequence ID" value="PZE20381.1"/>
    <property type="molecule type" value="Genomic_DNA"/>
</dbReference>
<dbReference type="OrthoDB" id="2666800at2"/>
<protein>
    <submittedName>
        <fullName evidence="1">Aspartyl-phosphate phosphatase Spo0E family protein</fullName>
    </submittedName>
</protein>
<dbReference type="SUPFAM" id="SSF140500">
    <property type="entry name" value="BAS1536-like"/>
    <property type="match status" value="1"/>
</dbReference>
<organism evidence="1 2">
    <name type="scientific">Paenibacillus xerothermodurans</name>
    <dbReference type="NCBI Taxonomy" id="1977292"/>
    <lineage>
        <taxon>Bacteria</taxon>
        <taxon>Bacillati</taxon>
        <taxon>Bacillota</taxon>
        <taxon>Bacilli</taxon>
        <taxon>Bacillales</taxon>
        <taxon>Paenibacillaceae</taxon>
        <taxon>Paenibacillus</taxon>
    </lineage>
</organism>
<dbReference type="GO" id="GO:0043937">
    <property type="term" value="P:regulation of sporulation"/>
    <property type="evidence" value="ECO:0007669"/>
    <property type="project" value="InterPro"/>
</dbReference>
<comment type="caution">
    <text evidence="1">The sequence shown here is derived from an EMBL/GenBank/DDBJ whole genome shotgun (WGS) entry which is preliminary data.</text>
</comment>
<dbReference type="Gene3D" id="4.10.280.10">
    <property type="entry name" value="Helix-loop-helix DNA-binding domain"/>
    <property type="match status" value="1"/>
</dbReference>